<dbReference type="UniPathway" id="UPA00148"/>
<dbReference type="RefSeq" id="WP_073614734.1">
    <property type="nucleotide sequence ID" value="NZ_FRFE01000017.1"/>
</dbReference>
<evidence type="ECO:0000259" key="5">
    <source>
        <dbReference type="Pfam" id="PF02570"/>
    </source>
</evidence>
<dbReference type="GO" id="GO:0016993">
    <property type="term" value="F:precorrin-8X methylmutase activity"/>
    <property type="evidence" value="ECO:0007669"/>
    <property type="project" value="InterPro"/>
</dbReference>
<dbReference type="STRING" id="1121416.SAMN02745220_03262"/>
<reference evidence="6 7" key="1">
    <citation type="submission" date="2016-12" db="EMBL/GenBank/DDBJ databases">
        <authorList>
            <person name="Song W.-J."/>
            <person name="Kurnit D.M."/>
        </authorList>
    </citation>
    <scope>NUCLEOTIDE SEQUENCE [LARGE SCALE GENOMIC DNA]</scope>
    <source>
        <strain evidence="6 7">DSM 18488</strain>
    </source>
</reference>
<protein>
    <submittedName>
        <fullName evidence="6">Precorrin-8X methylmutase</fullName>
    </submittedName>
</protein>
<dbReference type="Pfam" id="PF02570">
    <property type="entry name" value="CbiC"/>
    <property type="match status" value="1"/>
</dbReference>
<dbReference type="SUPFAM" id="SSF63965">
    <property type="entry name" value="Precorrin-8X methylmutase CbiC/CobH"/>
    <property type="match status" value="1"/>
</dbReference>
<keyword evidence="4" id="KW-0413">Isomerase</keyword>
<gene>
    <name evidence="6" type="ORF">SAMN02745220_03262</name>
</gene>
<dbReference type="GO" id="GO:0009236">
    <property type="term" value="P:cobalamin biosynthetic process"/>
    <property type="evidence" value="ECO:0007669"/>
    <property type="project" value="UniProtKB-UniPathway"/>
</dbReference>
<keyword evidence="7" id="KW-1185">Reference proteome</keyword>
<comment type="pathway">
    <text evidence="1">Cofactor biosynthesis; adenosylcobalamin biosynthesis.</text>
</comment>
<evidence type="ECO:0000256" key="4">
    <source>
        <dbReference type="ARBA" id="ARBA00023235"/>
    </source>
</evidence>
<name>A0A1M7YBV4_9BACT</name>
<proteinExistence type="inferred from homology"/>
<dbReference type="InterPro" id="IPR036588">
    <property type="entry name" value="CobH/CbiC_sf"/>
</dbReference>
<evidence type="ECO:0000256" key="1">
    <source>
        <dbReference type="ARBA" id="ARBA00004953"/>
    </source>
</evidence>
<comment type="similarity">
    <text evidence="2">Belongs to the CobH/CbiC family.</text>
</comment>
<sequence>MVQLQDIAPAEIEAESFRIIESEFTEQTGKKISDYREGEFRVLQRVIHATGDFSIAESIVFQHDPVDAAVDAFRRGGDIVTDVNMVASGISRNILSKFGGTVSCRVSDEETADLARKQGITRSDAAMRLSCTDNLAAIAVGNAPTALIAALRLIDEQKMQPGLIVGVPVGFVNAAESKEMLKQYKIPAITITGRRGGSPIAAAIINALLRLADQ</sequence>
<evidence type="ECO:0000313" key="6">
    <source>
        <dbReference type="EMBL" id="SHO50117.1"/>
    </source>
</evidence>
<dbReference type="AlphaFoldDB" id="A0A1M7YBV4"/>
<dbReference type="Proteomes" id="UP000184603">
    <property type="component" value="Unassembled WGS sequence"/>
</dbReference>
<evidence type="ECO:0000313" key="7">
    <source>
        <dbReference type="Proteomes" id="UP000184603"/>
    </source>
</evidence>
<accession>A0A1M7YBV4</accession>
<dbReference type="InterPro" id="IPR003722">
    <property type="entry name" value="Cbl_synth_CobH/CbiC"/>
</dbReference>
<evidence type="ECO:0000256" key="3">
    <source>
        <dbReference type="ARBA" id="ARBA00022573"/>
    </source>
</evidence>
<evidence type="ECO:0000256" key="2">
    <source>
        <dbReference type="ARBA" id="ARBA00009774"/>
    </source>
</evidence>
<feature type="domain" description="Cobalamin biosynthesis precorrin-8X methylmutase CobH/CbiC" evidence="5">
    <location>
        <begin position="11"/>
        <end position="210"/>
    </location>
</feature>
<dbReference type="EMBL" id="FRFE01000017">
    <property type="protein sequence ID" value="SHO50117.1"/>
    <property type="molecule type" value="Genomic_DNA"/>
</dbReference>
<dbReference type="PANTHER" id="PTHR43588">
    <property type="entry name" value="COBALT-PRECORRIN-8 METHYLMUTASE"/>
    <property type="match status" value="1"/>
</dbReference>
<dbReference type="PANTHER" id="PTHR43588:SF1">
    <property type="entry name" value="COBALT-PRECORRIN-8 METHYLMUTASE"/>
    <property type="match status" value="1"/>
</dbReference>
<keyword evidence="3" id="KW-0169">Cobalamin biosynthesis</keyword>
<organism evidence="6 7">
    <name type="scientific">Desulfopila aestuarii DSM 18488</name>
    <dbReference type="NCBI Taxonomy" id="1121416"/>
    <lineage>
        <taxon>Bacteria</taxon>
        <taxon>Pseudomonadati</taxon>
        <taxon>Thermodesulfobacteriota</taxon>
        <taxon>Desulfobulbia</taxon>
        <taxon>Desulfobulbales</taxon>
        <taxon>Desulfocapsaceae</taxon>
        <taxon>Desulfopila</taxon>
    </lineage>
</organism>
<dbReference type="Gene3D" id="3.40.50.10230">
    <property type="entry name" value="Cobalamin biosynthesis CobH/CbiC, precorrin-8X methylmutase"/>
    <property type="match status" value="1"/>
</dbReference>
<dbReference type="OrthoDB" id="9780708at2"/>